<accession>A0AA38IMR7</accession>
<dbReference type="Pfam" id="PF04083">
    <property type="entry name" value="Abhydro_lipase"/>
    <property type="match status" value="1"/>
</dbReference>
<keyword evidence="12" id="KW-1185">Reference proteome</keyword>
<keyword evidence="3 7" id="KW-0378">Hydrolase</keyword>
<dbReference type="EMBL" id="JALNTZ010000003">
    <property type="protein sequence ID" value="KAJ3658405.1"/>
    <property type="molecule type" value="Genomic_DNA"/>
</dbReference>
<sequence>MHLSLSIILLLNCTIAILPFEYSVQYDEQDAFLTVPEIISKYGYPVEEHYVTTPDGYILKLHRIPHGANSVLPAKPVLVMHGLLCSSADWIITGPNHGLGYFLADRGYDVWLGNARGNKFSRNHTTLNPDANPEFWKFSFHEIGTIDVPAMIDYILGVTKQRQLFHVGYSQGTTSFYIMTSMRPEYNKKVRVHVSLAPVAYMAFVKSPILRFLAHWFPVEKLFEAIGFHEFNPSNEFLKKIADKYCKKDESIQNLCANVLFALCGYSPAEMNTTLIPVIFAHTPAGASVQQIMHYAQLVRTGQFQQYDFGIDNLGIYGSLFPPLYEIKHIETPIYLVYSHNDWLAASEGVFTLCKHLGDNCKQKLKVSDNLFNHIDYMYGTRAPEVVYAKVTNIMAHY</sequence>
<comment type="similarity">
    <text evidence="1 7">Belongs to the AB hydrolase superfamily. Lipase family.</text>
</comment>
<feature type="active site" description="Charge relay system" evidence="8">
    <location>
        <position position="374"/>
    </location>
</feature>
<keyword evidence="2 9" id="KW-0732">Signal</keyword>
<evidence type="ECO:0000256" key="3">
    <source>
        <dbReference type="ARBA" id="ARBA00022801"/>
    </source>
</evidence>
<evidence type="ECO:0000256" key="7">
    <source>
        <dbReference type="PIRNR" id="PIRNR000862"/>
    </source>
</evidence>
<keyword evidence="4 7" id="KW-0442">Lipid degradation</keyword>
<dbReference type="SUPFAM" id="SSF53474">
    <property type="entry name" value="alpha/beta-Hydrolases"/>
    <property type="match status" value="1"/>
</dbReference>
<proteinExistence type="inferred from homology"/>
<evidence type="ECO:0000256" key="2">
    <source>
        <dbReference type="ARBA" id="ARBA00022729"/>
    </source>
</evidence>
<dbReference type="Gene3D" id="3.40.50.1820">
    <property type="entry name" value="alpha/beta hydrolase"/>
    <property type="match status" value="1"/>
</dbReference>
<feature type="domain" description="Partial AB-hydrolase lipase" evidence="10">
    <location>
        <begin position="35"/>
        <end position="93"/>
    </location>
</feature>
<protein>
    <recommendedName>
        <fullName evidence="7">Lipase</fullName>
    </recommendedName>
</protein>
<evidence type="ECO:0000256" key="1">
    <source>
        <dbReference type="ARBA" id="ARBA00010701"/>
    </source>
</evidence>
<dbReference type="InterPro" id="IPR029058">
    <property type="entry name" value="AB_hydrolase_fold"/>
</dbReference>
<evidence type="ECO:0000256" key="6">
    <source>
        <dbReference type="ARBA" id="ARBA00023180"/>
    </source>
</evidence>
<keyword evidence="6" id="KW-0325">Glycoprotein</keyword>
<feature type="signal peptide" evidence="9">
    <location>
        <begin position="1"/>
        <end position="16"/>
    </location>
</feature>
<evidence type="ECO:0000256" key="8">
    <source>
        <dbReference type="PIRSR" id="PIRSR000862-1"/>
    </source>
</evidence>
<dbReference type="Proteomes" id="UP001168821">
    <property type="component" value="Unassembled WGS sequence"/>
</dbReference>
<feature type="active site" description="Nucleophile" evidence="8">
    <location>
        <position position="170"/>
    </location>
</feature>
<dbReference type="AlphaFoldDB" id="A0AA38IMR7"/>
<evidence type="ECO:0000256" key="5">
    <source>
        <dbReference type="ARBA" id="ARBA00023098"/>
    </source>
</evidence>
<dbReference type="GO" id="GO:0016788">
    <property type="term" value="F:hydrolase activity, acting on ester bonds"/>
    <property type="evidence" value="ECO:0007669"/>
    <property type="project" value="InterPro"/>
</dbReference>
<gene>
    <name evidence="11" type="ORF">Zmor_010143</name>
</gene>
<dbReference type="InterPro" id="IPR006693">
    <property type="entry name" value="AB_hydrolase_lipase"/>
</dbReference>
<keyword evidence="5" id="KW-0443">Lipid metabolism</keyword>
<name>A0AA38IMR7_9CUCU</name>
<reference evidence="11" key="1">
    <citation type="journal article" date="2023" name="G3 (Bethesda)">
        <title>Whole genome assemblies of Zophobas morio and Tenebrio molitor.</title>
        <authorList>
            <person name="Kaur S."/>
            <person name="Stinson S.A."/>
            <person name="diCenzo G.C."/>
        </authorList>
    </citation>
    <scope>NUCLEOTIDE SEQUENCE</scope>
    <source>
        <strain evidence="11">QUZm001</strain>
    </source>
</reference>
<evidence type="ECO:0000313" key="12">
    <source>
        <dbReference type="Proteomes" id="UP001168821"/>
    </source>
</evidence>
<dbReference type="PIRSF" id="PIRSF000862">
    <property type="entry name" value="Steryl_ester_lip"/>
    <property type="match status" value="1"/>
</dbReference>
<comment type="caution">
    <text evidence="11">The sequence shown here is derived from an EMBL/GenBank/DDBJ whole genome shotgun (WGS) entry which is preliminary data.</text>
</comment>
<dbReference type="PANTHER" id="PTHR11005">
    <property type="entry name" value="LYSOSOMAL ACID LIPASE-RELATED"/>
    <property type="match status" value="1"/>
</dbReference>
<dbReference type="GO" id="GO:0016042">
    <property type="term" value="P:lipid catabolic process"/>
    <property type="evidence" value="ECO:0007669"/>
    <property type="project" value="UniProtKB-KW"/>
</dbReference>
<feature type="active site" description="Charge relay system" evidence="8">
    <location>
        <position position="342"/>
    </location>
</feature>
<dbReference type="FunFam" id="3.40.50.1820:FF:000021">
    <property type="entry name" value="Lipase"/>
    <property type="match status" value="1"/>
</dbReference>
<evidence type="ECO:0000256" key="9">
    <source>
        <dbReference type="SAM" id="SignalP"/>
    </source>
</evidence>
<feature type="chain" id="PRO_5041466455" description="Lipase" evidence="9">
    <location>
        <begin position="17"/>
        <end position="398"/>
    </location>
</feature>
<evidence type="ECO:0000256" key="4">
    <source>
        <dbReference type="ARBA" id="ARBA00022963"/>
    </source>
</evidence>
<evidence type="ECO:0000259" key="10">
    <source>
        <dbReference type="Pfam" id="PF04083"/>
    </source>
</evidence>
<dbReference type="InterPro" id="IPR025483">
    <property type="entry name" value="Lipase_euk"/>
</dbReference>
<organism evidence="11 12">
    <name type="scientific">Zophobas morio</name>
    <dbReference type="NCBI Taxonomy" id="2755281"/>
    <lineage>
        <taxon>Eukaryota</taxon>
        <taxon>Metazoa</taxon>
        <taxon>Ecdysozoa</taxon>
        <taxon>Arthropoda</taxon>
        <taxon>Hexapoda</taxon>
        <taxon>Insecta</taxon>
        <taxon>Pterygota</taxon>
        <taxon>Neoptera</taxon>
        <taxon>Endopterygota</taxon>
        <taxon>Coleoptera</taxon>
        <taxon>Polyphaga</taxon>
        <taxon>Cucujiformia</taxon>
        <taxon>Tenebrionidae</taxon>
        <taxon>Zophobas</taxon>
    </lineage>
</organism>
<evidence type="ECO:0000313" key="11">
    <source>
        <dbReference type="EMBL" id="KAJ3658405.1"/>
    </source>
</evidence>